<dbReference type="OrthoDB" id="5194867at2"/>
<dbReference type="AlphaFoldDB" id="A0A0A0J3J2"/>
<dbReference type="eggNOG" id="ENOG5031WIK">
    <property type="taxonomic scope" value="Bacteria"/>
</dbReference>
<comment type="caution">
    <text evidence="1">The sequence shown here is derived from an EMBL/GenBank/DDBJ whole genome shotgun (WGS) entry which is preliminary data.</text>
</comment>
<name>A0A0A0J3J2_9MICO</name>
<sequence>MTFKVKPASVTKFGDALHDLRLDADQAKTYAAKTKPPASGFSAMVRFLNSCQEVKPAVEDFFGHLSKVSQASAKELRAAGKTYTALDQDARARLDAKYPKG</sequence>
<accession>A0A0A0J3J2</accession>
<keyword evidence="2" id="KW-1185">Reference proteome</keyword>
<dbReference type="EMBL" id="AVPJ01000010">
    <property type="protein sequence ID" value="KGN31743.1"/>
    <property type="molecule type" value="Genomic_DNA"/>
</dbReference>
<organism evidence="1 2">
    <name type="scientific">Knoellia sinensis KCTC 19936</name>
    <dbReference type="NCBI Taxonomy" id="1385520"/>
    <lineage>
        <taxon>Bacteria</taxon>
        <taxon>Bacillati</taxon>
        <taxon>Actinomycetota</taxon>
        <taxon>Actinomycetes</taxon>
        <taxon>Micrococcales</taxon>
        <taxon>Intrasporangiaceae</taxon>
        <taxon>Knoellia</taxon>
    </lineage>
</organism>
<protein>
    <submittedName>
        <fullName evidence="1">Uncharacterized protein</fullName>
    </submittedName>
</protein>
<gene>
    <name evidence="1" type="ORF">N802_03435</name>
</gene>
<dbReference type="RefSeq" id="WP_035917139.1">
    <property type="nucleotide sequence ID" value="NZ_AVPJ01000010.1"/>
</dbReference>
<dbReference type="STRING" id="1385520.N802_03435"/>
<dbReference type="Proteomes" id="UP000030002">
    <property type="component" value="Unassembled WGS sequence"/>
</dbReference>
<evidence type="ECO:0000313" key="2">
    <source>
        <dbReference type="Proteomes" id="UP000030002"/>
    </source>
</evidence>
<reference evidence="1 2" key="1">
    <citation type="submission" date="2013-08" db="EMBL/GenBank/DDBJ databases">
        <title>The genome sequence of Knoellia sinensis.</title>
        <authorList>
            <person name="Zhu W."/>
            <person name="Wang G."/>
        </authorList>
    </citation>
    <scope>NUCLEOTIDE SEQUENCE [LARGE SCALE GENOMIC DNA]</scope>
    <source>
        <strain evidence="1 2">KCTC 19936</strain>
    </source>
</reference>
<evidence type="ECO:0000313" key="1">
    <source>
        <dbReference type="EMBL" id="KGN31743.1"/>
    </source>
</evidence>
<proteinExistence type="predicted"/>